<name>A0A0A9E2K9_ARUDO</name>
<dbReference type="AlphaFoldDB" id="A0A0A9E2K9"/>
<dbReference type="EMBL" id="GBRH01204627">
    <property type="protein sequence ID" value="JAD93268.1"/>
    <property type="molecule type" value="Transcribed_RNA"/>
</dbReference>
<protein>
    <submittedName>
        <fullName evidence="1">Hsp101</fullName>
    </submittedName>
</protein>
<accession>A0A0A9E2K9</accession>
<proteinExistence type="predicted"/>
<reference evidence="1" key="1">
    <citation type="submission" date="2014-09" db="EMBL/GenBank/DDBJ databases">
        <authorList>
            <person name="Magalhaes I.L.F."/>
            <person name="Oliveira U."/>
            <person name="Santos F.R."/>
            <person name="Vidigal T.H.D.A."/>
            <person name="Brescovit A.D."/>
            <person name="Santos A.J."/>
        </authorList>
    </citation>
    <scope>NUCLEOTIDE SEQUENCE</scope>
    <source>
        <tissue evidence="1">Shoot tissue taken approximately 20 cm above the soil surface</tissue>
    </source>
</reference>
<sequence>MTISSSRFSSSGRKCLLTSCMTRSRAIFMEFWPTMPARRCSAPRLDVMMITVFLKSTVLPCPSVSLPSSRTWSRVLNTATCAFSTSSKRITLYGLLLTCSVSCPPSSWPT</sequence>
<organism evidence="1">
    <name type="scientific">Arundo donax</name>
    <name type="common">Giant reed</name>
    <name type="synonym">Donax arundinaceus</name>
    <dbReference type="NCBI Taxonomy" id="35708"/>
    <lineage>
        <taxon>Eukaryota</taxon>
        <taxon>Viridiplantae</taxon>
        <taxon>Streptophyta</taxon>
        <taxon>Embryophyta</taxon>
        <taxon>Tracheophyta</taxon>
        <taxon>Spermatophyta</taxon>
        <taxon>Magnoliopsida</taxon>
        <taxon>Liliopsida</taxon>
        <taxon>Poales</taxon>
        <taxon>Poaceae</taxon>
        <taxon>PACMAD clade</taxon>
        <taxon>Arundinoideae</taxon>
        <taxon>Arundineae</taxon>
        <taxon>Arundo</taxon>
    </lineage>
</organism>
<reference evidence="1" key="2">
    <citation type="journal article" date="2015" name="Data Brief">
        <title>Shoot transcriptome of the giant reed, Arundo donax.</title>
        <authorList>
            <person name="Barrero R.A."/>
            <person name="Guerrero F.D."/>
            <person name="Moolhuijzen P."/>
            <person name="Goolsby J.A."/>
            <person name="Tidwell J."/>
            <person name="Bellgard S.E."/>
            <person name="Bellgard M.I."/>
        </authorList>
    </citation>
    <scope>NUCLEOTIDE SEQUENCE</scope>
    <source>
        <tissue evidence="1">Shoot tissue taken approximately 20 cm above the soil surface</tissue>
    </source>
</reference>
<evidence type="ECO:0000313" key="1">
    <source>
        <dbReference type="EMBL" id="JAD93268.1"/>
    </source>
</evidence>